<gene>
    <name evidence="10" type="ORF">QYM36_011598</name>
</gene>
<proteinExistence type="inferred from homology"/>
<organism evidence="10 11">
    <name type="scientific">Artemia franciscana</name>
    <name type="common">Brine shrimp</name>
    <name type="synonym">Artemia sanfranciscana</name>
    <dbReference type="NCBI Taxonomy" id="6661"/>
    <lineage>
        <taxon>Eukaryota</taxon>
        <taxon>Metazoa</taxon>
        <taxon>Ecdysozoa</taxon>
        <taxon>Arthropoda</taxon>
        <taxon>Crustacea</taxon>
        <taxon>Branchiopoda</taxon>
        <taxon>Anostraca</taxon>
        <taxon>Artemiidae</taxon>
        <taxon>Artemia</taxon>
    </lineage>
</organism>
<evidence type="ECO:0000256" key="7">
    <source>
        <dbReference type="PROSITE-ProRule" id="PRU00091"/>
    </source>
</evidence>
<evidence type="ECO:0000256" key="2">
    <source>
        <dbReference type="ARBA" id="ARBA00008755"/>
    </source>
</evidence>
<dbReference type="GO" id="GO:0031901">
    <property type="term" value="C:early endosome membrane"/>
    <property type="evidence" value="ECO:0007669"/>
    <property type="project" value="TreeGrafter"/>
</dbReference>
<dbReference type="InterPro" id="IPR051118">
    <property type="entry name" value="LST-2"/>
</dbReference>
<evidence type="ECO:0000256" key="6">
    <source>
        <dbReference type="ARBA" id="ARBA00022833"/>
    </source>
</evidence>
<feature type="region of interest" description="Disordered" evidence="8">
    <location>
        <begin position="529"/>
        <end position="548"/>
    </location>
</feature>
<comment type="similarity">
    <text evidence="2">Belongs to the lst-2 family.</text>
</comment>
<dbReference type="PANTHER" id="PTHR46465">
    <property type="entry name" value="LATERAL SIGNALING TARGET PROTEIN 2 HOMOLOG"/>
    <property type="match status" value="1"/>
</dbReference>
<protein>
    <recommendedName>
        <fullName evidence="3">Lateral signaling target protein 2 homolog</fullName>
    </recommendedName>
</protein>
<sequence length="771" mass="86397">MKSIRKWLYKPKRSDTSLLAQFYYSDEELNEVALALDSFDGRKDPERCASLVNKLRQCQDKVLTICNQIMDEVLGSERVPRDFRAKFPDDLVLDNLAGQLWFGAECLAAGSSIVNRELESAAMRPLAKALTKTLDGIRNELRNQCLRNTPVFSEKLCETLRIFDRIFSEFELSYVSAMVPVKSASEYHRLQDVIVLFSETLNRALRNGYLTQDAVEFFDPALMFTIPRLAIVNGLILNTDGPLNVGKDAKHMSELFRPFRNLLWKIKDLLRTLSPTEITALEKLLCSQEHSAPDGSSVSIDFTIVAPVKPQRSKMENFTEKELVDGCNDCSKNRSSSSEGEILQQHPRKTRKKRKRSELEGGGKIPRSERKAWELRRRFKSTEDLLHRLFVCISGVADQLQTNFASDLRVILKTVFQIHMPVDEVDLGSNDVQLVPEGVEVECFDNPGEAGQYEETATIMNVNPHLGLANVFLEQNPVPALDSYLLDSSALLAPPSESVLNSPESTVSDLTLGQDEPSTSSECKAALMKSDSNSLDSGNGTTDKDFENVNKSDEEDIKLPNHVETVQESIPVTESRQVVSASQLYAVDIPSPRFQGVNDVSETKYIDYTEHNSPKPILSPSNDEAESTIWNPVNNGEASPFGNRAIAESEMMSPIRNQNASQDVDDIRSLLDILGIGEIFRNDNVPADLVLATPPEWIPDDVAPDCMQCSQPFTVIRRRHHCRNCGKVFCNRCSARSVPLPRYGYSKPVRVCEICFKFQLSHFNITDASIS</sequence>
<dbReference type="SMART" id="SM00064">
    <property type="entry name" value="FYVE"/>
    <property type="match status" value="1"/>
</dbReference>
<evidence type="ECO:0000256" key="5">
    <source>
        <dbReference type="ARBA" id="ARBA00022771"/>
    </source>
</evidence>
<evidence type="ECO:0000256" key="3">
    <source>
        <dbReference type="ARBA" id="ARBA00019870"/>
    </source>
</evidence>
<dbReference type="PANTHER" id="PTHR46465:SF2">
    <property type="entry name" value="LATERAL SIGNALING TARGET PROTEIN 2 HOMOLOG"/>
    <property type="match status" value="1"/>
</dbReference>
<dbReference type="InterPro" id="IPR043269">
    <property type="entry name" value="FYVE_LST2"/>
</dbReference>
<dbReference type="InterPro" id="IPR011011">
    <property type="entry name" value="Znf_FYVE_PHD"/>
</dbReference>
<dbReference type="SUPFAM" id="SSF57903">
    <property type="entry name" value="FYVE/PHD zinc finger"/>
    <property type="match status" value="1"/>
</dbReference>
<comment type="caution">
    <text evidence="10">The sequence shown here is derived from an EMBL/GenBank/DDBJ whole genome shotgun (WGS) entry which is preliminary data.</text>
</comment>
<keyword evidence="4" id="KW-0479">Metal-binding</keyword>
<dbReference type="Proteomes" id="UP001187531">
    <property type="component" value="Unassembled WGS sequence"/>
</dbReference>
<evidence type="ECO:0000256" key="1">
    <source>
        <dbReference type="ARBA" id="ARBA00003580"/>
    </source>
</evidence>
<reference evidence="10" key="1">
    <citation type="submission" date="2023-07" db="EMBL/GenBank/DDBJ databases">
        <title>Chromosome-level genome assembly of Artemia franciscana.</title>
        <authorList>
            <person name="Jo E."/>
        </authorList>
    </citation>
    <scope>NUCLEOTIDE SEQUENCE</scope>
    <source>
        <tissue evidence="10">Whole body</tissue>
    </source>
</reference>
<feature type="region of interest" description="Disordered" evidence="8">
    <location>
        <begin position="496"/>
        <end position="520"/>
    </location>
</feature>
<evidence type="ECO:0000259" key="9">
    <source>
        <dbReference type="PROSITE" id="PS50178"/>
    </source>
</evidence>
<dbReference type="InterPro" id="IPR013083">
    <property type="entry name" value="Znf_RING/FYVE/PHD"/>
</dbReference>
<feature type="compositionally biased region" description="Polar residues" evidence="8">
    <location>
        <begin position="499"/>
        <end position="520"/>
    </location>
</feature>
<dbReference type="EMBL" id="JAVRJZ010000015">
    <property type="protein sequence ID" value="KAK2712948.1"/>
    <property type="molecule type" value="Genomic_DNA"/>
</dbReference>
<keyword evidence="5 7" id="KW-0863">Zinc-finger</keyword>
<name>A0AA88KZ33_ARTSF</name>
<evidence type="ECO:0000313" key="10">
    <source>
        <dbReference type="EMBL" id="KAK2712948.1"/>
    </source>
</evidence>
<dbReference type="InterPro" id="IPR017455">
    <property type="entry name" value="Znf_FYVE-rel"/>
</dbReference>
<dbReference type="GO" id="GO:0008270">
    <property type="term" value="F:zinc ion binding"/>
    <property type="evidence" value="ECO:0007669"/>
    <property type="project" value="UniProtKB-KW"/>
</dbReference>
<dbReference type="CDD" id="cd15731">
    <property type="entry name" value="FYVE_LST2"/>
    <property type="match status" value="1"/>
</dbReference>
<keyword evidence="11" id="KW-1185">Reference proteome</keyword>
<dbReference type="InterPro" id="IPR000306">
    <property type="entry name" value="Znf_FYVE"/>
</dbReference>
<dbReference type="AlphaFoldDB" id="A0AA88KZ33"/>
<comment type="function">
    <text evidence="1">Negative regulator of epidermal growth factor receptor (EGFR) signaling.</text>
</comment>
<accession>A0AA88KZ33</accession>
<evidence type="ECO:0000256" key="8">
    <source>
        <dbReference type="SAM" id="MobiDB-lite"/>
    </source>
</evidence>
<dbReference type="Pfam" id="PF01363">
    <property type="entry name" value="FYVE"/>
    <property type="match status" value="1"/>
</dbReference>
<dbReference type="PROSITE" id="PS50178">
    <property type="entry name" value="ZF_FYVE"/>
    <property type="match status" value="1"/>
</dbReference>
<dbReference type="Gene3D" id="3.30.40.10">
    <property type="entry name" value="Zinc/RING finger domain, C3HC4 (zinc finger)"/>
    <property type="match status" value="1"/>
</dbReference>
<feature type="compositionally biased region" description="Basic residues" evidence="8">
    <location>
        <begin position="346"/>
        <end position="356"/>
    </location>
</feature>
<feature type="region of interest" description="Disordered" evidence="8">
    <location>
        <begin position="329"/>
        <end position="365"/>
    </location>
</feature>
<evidence type="ECO:0000313" key="11">
    <source>
        <dbReference type="Proteomes" id="UP001187531"/>
    </source>
</evidence>
<evidence type="ECO:0000256" key="4">
    <source>
        <dbReference type="ARBA" id="ARBA00022723"/>
    </source>
</evidence>
<feature type="domain" description="FYVE-type" evidence="9">
    <location>
        <begin position="700"/>
        <end position="760"/>
    </location>
</feature>
<feature type="compositionally biased region" description="Polar residues" evidence="8">
    <location>
        <begin position="530"/>
        <end position="541"/>
    </location>
</feature>
<keyword evidence="6" id="KW-0862">Zinc</keyword>